<name>A0AAJ4TKU1_9GAMM</name>
<evidence type="ECO:0000313" key="3">
    <source>
        <dbReference type="Proteomes" id="UP000683421"/>
    </source>
</evidence>
<organism evidence="2 3">
    <name type="scientific">Francisella salimarina</name>
    <dbReference type="NCBI Taxonomy" id="2599927"/>
    <lineage>
        <taxon>Bacteria</taxon>
        <taxon>Pseudomonadati</taxon>
        <taxon>Pseudomonadota</taxon>
        <taxon>Gammaproteobacteria</taxon>
        <taxon>Thiotrichales</taxon>
        <taxon>Francisellaceae</taxon>
        <taxon>Francisella</taxon>
    </lineage>
</organism>
<feature type="transmembrane region" description="Helical" evidence="1">
    <location>
        <begin position="209"/>
        <end position="227"/>
    </location>
</feature>
<feature type="transmembrane region" description="Helical" evidence="1">
    <location>
        <begin position="144"/>
        <end position="161"/>
    </location>
</feature>
<feature type="transmembrane region" description="Helical" evidence="1">
    <location>
        <begin position="312"/>
        <end position="327"/>
    </location>
</feature>
<dbReference type="AlphaFoldDB" id="A0AAJ4TKU1"/>
<feature type="transmembrane region" description="Helical" evidence="1">
    <location>
        <begin position="258"/>
        <end position="279"/>
    </location>
</feature>
<protein>
    <submittedName>
        <fullName evidence="2">Uncharacterized protein</fullName>
    </submittedName>
</protein>
<feature type="transmembrane region" description="Helical" evidence="1">
    <location>
        <begin position="116"/>
        <end position="138"/>
    </location>
</feature>
<keyword evidence="1" id="KW-0472">Membrane</keyword>
<dbReference type="InterPro" id="IPR045691">
    <property type="entry name" value="DUF6056"/>
</dbReference>
<evidence type="ECO:0000313" key="2">
    <source>
        <dbReference type="EMBL" id="QWU99057.1"/>
    </source>
</evidence>
<evidence type="ECO:0000256" key="1">
    <source>
        <dbReference type="SAM" id="Phobius"/>
    </source>
</evidence>
<dbReference type="KEGG" id="fsr:KQR59_08125"/>
<feature type="transmembrane region" description="Helical" evidence="1">
    <location>
        <begin position="168"/>
        <end position="197"/>
    </location>
</feature>
<dbReference type="EMBL" id="CP076680">
    <property type="protein sequence ID" value="QWU99057.1"/>
    <property type="molecule type" value="Genomic_DNA"/>
</dbReference>
<keyword evidence="3" id="KW-1185">Reference proteome</keyword>
<dbReference type="RefSeq" id="WP_216692036.1">
    <property type="nucleotide sequence ID" value="NZ_CP076680.1"/>
</dbReference>
<proteinExistence type="predicted"/>
<reference evidence="2 3" key="1">
    <citation type="submission" date="2021-06" db="EMBL/GenBank/DDBJ databases">
        <title>Ulceroglandular infection and bacteremia caused by Francisella salimarina in an immunocompromised patient, France.</title>
        <authorList>
            <person name="Hennebique A."/>
            <person name="Caspar Y."/>
            <person name="Maurin M."/>
            <person name="Boisset S."/>
            <person name="Pelloux I."/>
            <person name="Gallego-Hernanz M.P."/>
            <person name="Burucoa C."/>
            <person name="Cazenave-Roblot F."/>
            <person name="Plouzeau C."/>
            <person name="Rammaert B."/>
        </authorList>
    </citation>
    <scope>NUCLEOTIDE SEQUENCE [LARGE SCALE GENOMIC DNA]</scope>
    <source>
        <strain evidence="2 3">CHUGA-F75</strain>
    </source>
</reference>
<sequence length="432" mass="51110">MLSTKSNIKYQVFVYLLIFTYFLIINLCQPLMMDDLWRSNVNALHDGTVWFHIRSDYFYWTGRVSAQLLVYLFFNKSYPFLIYIVDIVNALALTMLIVYLYKLIFRNQASILSRKFVIYVCLFMGYFIGNTFLGNAMWKTIGIQYLWGISLIVWGFYFLFAENNHSRILSIILGIFLGLYNEAFFMVVFTICFYYVIHQAIKKDKLNQNTLYFIIPFIVAGIVMMAAPGNFARTSGMLAGQSLLGYIFHNLFDITLKFFSKFELSLPFILSVFMVFAFEKDIKTKVLTILCLVSVSLTTFLIMFGLEIRVEMLYMLIYFYIICKYLFRSGFSYLFDKLYLFFALALLFFVVKFFYAYLQLGYYNHLRMNEVRHYQQAGNKDILLTKLPLRANTKIIYIDLIPKSDDPEYIRKWGWNNEQFAQYYGFDSVFAK</sequence>
<feature type="transmembrane region" description="Helical" evidence="1">
    <location>
        <begin position="339"/>
        <end position="358"/>
    </location>
</feature>
<keyword evidence="1" id="KW-1133">Transmembrane helix</keyword>
<dbReference type="Pfam" id="PF19528">
    <property type="entry name" value="DUF6056"/>
    <property type="match status" value="1"/>
</dbReference>
<keyword evidence="1" id="KW-0812">Transmembrane</keyword>
<feature type="transmembrane region" description="Helical" evidence="1">
    <location>
        <begin position="12"/>
        <end position="32"/>
    </location>
</feature>
<feature type="transmembrane region" description="Helical" evidence="1">
    <location>
        <begin position="286"/>
        <end position="306"/>
    </location>
</feature>
<feature type="transmembrane region" description="Helical" evidence="1">
    <location>
        <begin position="80"/>
        <end position="104"/>
    </location>
</feature>
<gene>
    <name evidence="2" type="ORF">KQR59_08125</name>
</gene>
<accession>A0AAJ4TKU1</accession>
<dbReference type="Proteomes" id="UP000683421">
    <property type="component" value="Chromosome"/>
</dbReference>